<organism evidence="9 10">
    <name type="scientific">Polyangium spumosum</name>
    <dbReference type="NCBI Taxonomy" id="889282"/>
    <lineage>
        <taxon>Bacteria</taxon>
        <taxon>Pseudomonadati</taxon>
        <taxon>Myxococcota</taxon>
        <taxon>Polyangia</taxon>
        <taxon>Polyangiales</taxon>
        <taxon>Polyangiaceae</taxon>
        <taxon>Polyangium</taxon>
    </lineage>
</organism>
<feature type="active site" evidence="6">
    <location>
        <position position="211"/>
    </location>
</feature>
<evidence type="ECO:0000256" key="5">
    <source>
        <dbReference type="ARBA" id="ARBA00023049"/>
    </source>
</evidence>
<dbReference type="GO" id="GO:0004222">
    <property type="term" value="F:metalloendopeptidase activity"/>
    <property type="evidence" value="ECO:0007669"/>
    <property type="project" value="UniProtKB-UniRule"/>
</dbReference>
<feature type="region of interest" description="Disordered" evidence="7">
    <location>
        <begin position="27"/>
        <end position="47"/>
    </location>
</feature>
<dbReference type="PANTHER" id="PTHR10127:SF780">
    <property type="entry name" value="METALLOENDOPEPTIDASE"/>
    <property type="match status" value="1"/>
</dbReference>
<feature type="region of interest" description="Disordered" evidence="7">
    <location>
        <begin position="432"/>
        <end position="464"/>
    </location>
</feature>
<dbReference type="GO" id="GO:0008270">
    <property type="term" value="F:zinc ion binding"/>
    <property type="evidence" value="ECO:0007669"/>
    <property type="project" value="UniProtKB-UniRule"/>
</dbReference>
<accession>A0A6N7PXN0</accession>
<reference evidence="9 10" key="1">
    <citation type="submission" date="2019-10" db="EMBL/GenBank/DDBJ databases">
        <title>A soil myxobacterium in the family Polyangiaceae.</title>
        <authorList>
            <person name="Li Y."/>
            <person name="Wang J."/>
        </authorList>
    </citation>
    <scope>NUCLEOTIDE SEQUENCE [LARGE SCALE GENOMIC DNA]</scope>
    <source>
        <strain evidence="9 10">DSM 14734</strain>
    </source>
</reference>
<evidence type="ECO:0000256" key="3">
    <source>
        <dbReference type="ARBA" id="ARBA00022801"/>
    </source>
</evidence>
<dbReference type="PROSITE" id="PS51864">
    <property type="entry name" value="ASTACIN"/>
    <property type="match status" value="1"/>
</dbReference>
<dbReference type="InterPro" id="IPR006026">
    <property type="entry name" value="Peptidase_Metallo"/>
</dbReference>
<comment type="caution">
    <text evidence="9">The sequence shown here is derived from an EMBL/GenBank/DDBJ whole genome shotgun (WGS) entry which is preliminary data.</text>
</comment>
<dbReference type="PANTHER" id="PTHR10127">
    <property type="entry name" value="DISCOIDIN, CUB, EGF, LAMININ , AND ZINC METALLOPROTEASE DOMAIN CONTAINING"/>
    <property type="match status" value="1"/>
</dbReference>
<dbReference type="InterPro" id="IPR024079">
    <property type="entry name" value="MetalloPept_cat_dom_sf"/>
</dbReference>
<feature type="domain" description="Peptidase M12A" evidence="8">
    <location>
        <begin position="120"/>
        <end position="310"/>
    </location>
</feature>
<dbReference type="GO" id="GO:0006508">
    <property type="term" value="P:proteolysis"/>
    <property type="evidence" value="ECO:0007669"/>
    <property type="project" value="UniProtKB-KW"/>
</dbReference>
<dbReference type="CDD" id="cd04280">
    <property type="entry name" value="ZnMc_astacin_like"/>
    <property type="match status" value="1"/>
</dbReference>
<comment type="caution">
    <text evidence="6">Lacks conserved residue(s) required for the propagation of feature annotation.</text>
</comment>
<dbReference type="PRINTS" id="PR00480">
    <property type="entry name" value="ASTACIN"/>
</dbReference>
<dbReference type="OrthoDB" id="8455098at2"/>
<feature type="compositionally biased region" description="Polar residues" evidence="7">
    <location>
        <begin position="35"/>
        <end position="47"/>
    </location>
</feature>
<sequence length="464" mass="48901">MGEGLRSVCGALVVLVSLAGCGKSSPSYAPARTAGQPSGTWTGASQASPQQAEVYRPAAPRHIGSAFIYLANNVSRQLVGFDVVDGLAVMEGDMMLGPATLVPFRHGMPQRPAGDVKGAMGVASRADLWPRGEIPYVIDGSVHPSTVESIHWAVAHLNTTQLRLRPHAGDADYVVFRSSGAGSGCSSYVGRIGGPQEIEVADCGRGSVVHEVLHAAGFYHEQSRNDRDQFITVMWDDIDPSYRWNFEKKGGAGQDIGSYDYQSIMHYSARAFSRTGRPTIVPRDPNAKIGQREGLSQLDRAAIGALYGDGGGPALPVPQPTLPFPGTSFPFPMAGFPLPSLPFPTSFPLPTTTTPAPAPAPPPVPAAPVSFTGTYSSTRGPMQCAENTSMVACSFQDGGAQGRLDCVKDAGSVALSCTWMTFVPRPGAGRASLRRASTSDPNLAGTWGNLQSEADGGRWDATRQ</sequence>
<dbReference type="PROSITE" id="PS51257">
    <property type="entry name" value="PROKAR_LIPOPROTEIN"/>
    <property type="match status" value="1"/>
</dbReference>
<dbReference type="SMART" id="SM00235">
    <property type="entry name" value="ZnMc"/>
    <property type="match status" value="1"/>
</dbReference>
<dbReference type="SUPFAM" id="SSF55486">
    <property type="entry name" value="Metalloproteases ('zincins'), catalytic domain"/>
    <property type="match status" value="1"/>
</dbReference>
<protein>
    <recommendedName>
        <fullName evidence="8">Peptidase M12A domain-containing protein</fullName>
    </recommendedName>
</protein>
<keyword evidence="10" id="KW-1185">Reference proteome</keyword>
<evidence type="ECO:0000259" key="8">
    <source>
        <dbReference type="PROSITE" id="PS51864"/>
    </source>
</evidence>
<keyword evidence="5 6" id="KW-0482">Metalloprotease</keyword>
<dbReference type="AlphaFoldDB" id="A0A6N7PXN0"/>
<feature type="compositionally biased region" description="Basic and acidic residues" evidence="7">
    <location>
        <begin position="455"/>
        <end position="464"/>
    </location>
</feature>
<dbReference type="InterPro" id="IPR001506">
    <property type="entry name" value="Peptidase_M12A"/>
</dbReference>
<evidence type="ECO:0000313" key="10">
    <source>
        <dbReference type="Proteomes" id="UP000440224"/>
    </source>
</evidence>
<feature type="binding site" evidence="6">
    <location>
        <position position="220"/>
    </location>
    <ligand>
        <name>Zn(2+)</name>
        <dbReference type="ChEBI" id="CHEBI:29105"/>
        <note>catalytic</note>
    </ligand>
</feature>
<dbReference type="Gene3D" id="3.40.390.10">
    <property type="entry name" value="Collagenase (Catalytic Domain)"/>
    <property type="match status" value="1"/>
</dbReference>
<gene>
    <name evidence="9" type="ORF">GF068_25205</name>
</gene>
<keyword evidence="2 6" id="KW-0479">Metal-binding</keyword>
<keyword evidence="4 6" id="KW-0862">Zinc</keyword>
<comment type="cofactor">
    <cofactor evidence="6">
        <name>Zn(2+)</name>
        <dbReference type="ChEBI" id="CHEBI:29105"/>
    </cofactor>
    <text evidence="6">Binds 1 zinc ion per subunit.</text>
</comment>
<keyword evidence="3 6" id="KW-0378">Hydrolase</keyword>
<dbReference type="Proteomes" id="UP000440224">
    <property type="component" value="Unassembled WGS sequence"/>
</dbReference>
<evidence type="ECO:0000256" key="2">
    <source>
        <dbReference type="ARBA" id="ARBA00022723"/>
    </source>
</evidence>
<dbReference type="Pfam" id="PF01400">
    <property type="entry name" value="Astacin"/>
    <property type="match status" value="1"/>
</dbReference>
<name>A0A6N7PXN0_9BACT</name>
<dbReference type="InterPro" id="IPR034035">
    <property type="entry name" value="Astacin-like_dom"/>
</dbReference>
<keyword evidence="1 6" id="KW-0645">Protease</keyword>
<evidence type="ECO:0000256" key="6">
    <source>
        <dbReference type="PROSITE-ProRule" id="PRU01211"/>
    </source>
</evidence>
<dbReference type="EMBL" id="WJIE01000007">
    <property type="protein sequence ID" value="MRG95190.1"/>
    <property type="molecule type" value="Genomic_DNA"/>
</dbReference>
<evidence type="ECO:0000256" key="4">
    <source>
        <dbReference type="ARBA" id="ARBA00022833"/>
    </source>
</evidence>
<feature type="binding site" evidence="6">
    <location>
        <position position="210"/>
    </location>
    <ligand>
        <name>Zn(2+)</name>
        <dbReference type="ChEBI" id="CHEBI:29105"/>
        <note>catalytic</note>
    </ligand>
</feature>
<evidence type="ECO:0000313" key="9">
    <source>
        <dbReference type="EMBL" id="MRG95190.1"/>
    </source>
</evidence>
<evidence type="ECO:0000256" key="7">
    <source>
        <dbReference type="SAM" id="MobiDB-lite"/>
    </source>
</evidence>
<proteinExistence type="predicted"/>
<evidence type="ECO:0000256" key="1">
    <source>
        <dbReference type="ARBA" id="ARBA00022670"/>
    </source>
</evidence>
<feature type="binding site" evidence="6">
    <location>
        <position position="214"/>
    </location>
    <ligand>
        <name>Zn(2+)</name>
        <dbReference type="ChEBI" id="CHEBI:29105"/>
        <note>catalytic</note>
    </ligand>
</feature>